<dbReference type="PANTHER" id="PTHR43476">
    <property type="entry name" value="3-(3-HYDROXY-PHENYL)PROPIONATE/3-HYDROXYCINNAMIC ACID HYDROXYLASE"/>
    <property type="match status" value="1"/>
</dbReference>
<sequence length="403" mass="42306">MTAPVIVVGAGPVGLAAALALAAERVPVTVLEAEQAGVRKEWRGSTLHPPTLALLDRVGAAADAVAHGVRVDRLQFRDLQLPDRATFDYGVLEGRTPFPFRVQYEQYKLLRRLRDLAEASPDVDLRQEHRVVGLTGAEDGATAATVTLAGGSRLTAPYVVAADGAHSALRKLAGIGFPGDTYPSQSLVAATPFPFEDAVDDLGPVSYWSGPRGRLSLIRTPDVWRVAISTTAATDGAPTTGAEGPHPELADALDLLVGDRSWARDPLQQHQFYRSHQRVADRFRAGRLLLAGDAAHLSSTTGGMGLNSGVHDAFDLAARLGPALRAGGDGDAAADAYAAARRDAAVRVVQPATRTVRAGVDATARDARLARLRDLAATAADPAAGTRHLSALSMLDAVEGVSR</sequence>
<protein>
    <submittedName>
        <fullName evidence="5">FAD-dependent monooxygenase</fullName>
    </submittedName>
</protein>
<dbReference type="AlphaFoldDB" id="A0A5S4GTB8"/>
<feature type="signal peptide" evidence="3">
    <location>
        <begin position="1"/>
        <end position="22"/>
    </location>
</feature>
<keyword evidence="1" id="KW-0560">Oxidoreductase</keyword>
<accession>A0A5S4GTB8</accession>
<dbReference type="Pfam" id="PF01494">
    <property type="entry name" value="FAD_binding_3"/>
    <property type="match status" value="1"/>
</dbReference>
<dbReference type="Proteomes" id="UP000305238">
    <property type="component" value="Unassembled WGS sequence"/>
</dbReference>
<dbReference type="Gene3D" id="3.50.50.60">
    <property type="entry name" value="FAD/NAD(P)-binding domain"/>
    <property type="match status" value="1"/>
</dbReference>
<evidence type="ECO:0000256" key="2">
    <source>
        <dbReference type="ARBA" id="ARBA00023027"/>
    </source>
</evidence>
<proteinExistence type="predicted"/>
<organism evidence="5 6">
    <name type="scientific">Actinomadura geliboluensis</name>
    <dbReference type="NCBI Taxonomy" id="882440"/>
    <lineage>
        <taxon>Bacteria</taxon>
        <taxon>Bacillati</taxon>
        <taxon>Actinomycetota</taxon>
        <taxon>Actinomycetes</taxon>
        <taxon>Streptosporangiales</taxon>
        <taxon>Thermomonosporaceae</taxon>
        <taxon>Actinomadura</taxon>
    </lineage>
</organism>
<dbReference type="InterPro" id="IPR002938">
    <property type="entry name" value="FAD-bd"/>
</dbReference>
<keyword evidence="6" id="KW-1185">Reference proteome</keyword>
<name>A0A5S4GTB8_9ACTN</name>
<evidence type="ECO:0000256" key="1">
    <source>
        <dbReference type="ARBA" id="ARBA00023002"/>
    </source>
</evidence>
<dbReference type="EMBL" id="VCKZ01000156">
    <property type="protein sequence ID" value="TMR36177.1"/>
    <property type="molecule type" value="Genomic_DNA"/>
</dbReference>
<keyword evidence="2" id="KW-0520">NAD</keyword>
<dbReference type="PANTHER" id="PTHR43476:SF4">
    <property type="entry name" value="BLR0106 PROTEIN"/>
    <property type="match status" value="1"/>
</dbReference>
<keyword evidence="5" id="KW-0503">Monooxygenase</keyword>
<dbReference type="RefSeq" id="WP_138638232.1">
    <property type="nucleotide sequence ID" value="NZ_VCKZ01000156.1"/>
</dbReference>
<dbReference type="GO" id="GO:0071949">
    <property type="term" value="F:FAD binding"/>
    <property type="evidence" value="ECO:0007669"/>
    <property type="project" value="InterPro"/>
</dbReference>
<feature type="chain" id="PRO_5038700059" evidence="3">
    <location>
        <begin position="23"/>
        <end position="403"/>
    </location>
</feature>
<dbReference type="GO" id="GO:0004497">
    <property type="term" value="F:monooxygenase activity"/>
    <property type="evidence" value="ECO:0007669"/>
    <property type="project" value="UniProtKB-KW"/>
</dbReference>
<dbReference type="InterPro" id="IPR050631">
    <property type="entry name" value="PheA/TfdB_FAD_monoxygenase"/>
</dbReference>
<feature type="domain" description="FAD-binding" evidence="4">
    <location>
        <begin position="3"/>
        <end position="350"/>
    </location>
</feature>
<reference evidence="5 6" key="1">
    <citation type="submission" date="2019-05" db="EMBL/GenBank/DDBJ databases">
        <title>Draft genome sequence of Actinomadura geliboluensis A8036.</title>
        <authorList>
            <person name="Saricaoglu S."/>
            <person name="Isik K."/>
        </authorList>
    </citation>
    <scope>NUCLEOTIDE SEQUENCE [LARGE SCALE GENOMIC DNA]</scope>
    <source>
        <strain evidence="5 6">A8036</strain>
    </source>
</reference>
<comment type="caution">
    <text evidence="5">The sequence shown here is derived from an EMBL/GenBank/DDBJ whole genome shotgun (WGS) entry which is preliminary data.</text>
</comment>
<evidence type="ECO:0000259" key="4">
    <source>
        <dbReference type="Pfam" id="PF01494"/>
    </source>
</evidence>
<keyword evidence="3" id="KW-0732">Signal</keyword>
<evidence type="ECO:0000313" key="6">
    <source>
        <dbReference type="Proteomes" id="UP000305238"/>
    </source>
</evidence>
<dbReference type="SUPFAM" id="SSF51905">
    <property type="entry name" value="FAD/NAD(P)-binding domain"/>
    <property type="match status" value="1"/>
</dbReference>
<dbReference type="Gene3D" id="3.30.70.2450">
    <property type="match status" value="1"/>
</dbReference>
<dbReference type="InterPro" id="IPR036188">
    <property type="entry name" value="FAD/NAD-bd_sf"/>
</dbReference>
<dbReference type="PRINTS" id="PR00420">
    <property type="entry name" value="RNGMNOXGNASE"/>
</dbReference>
<dbReference type="OrthoDB" id="8670884at2"/>
<evidence type="ECO:0000313" key="5">
    <source>
        <dbReference type="EMBL" id="TMR36177.1"/>
    </source>
</evidence>
<evidence type="ECO:0000256" key="3">
    <source>
        <dbReference type="SAM" id="SignalP"/>
    </source>
</evidence>
<gene>
    <name evidence="5" type="ORF">ETD96_21290</name>
</gene>